<evidence type="ECO:0000256" key="1">
    <source>
        <dbReference type="SAM" id="MobiDB-lite"/>
    </source>
</evidence>
<organism evidence="2 3">
    <name type="scientific">Setaria viridis</name>
    <name type="common">Green bristlegrass</name>
    <name type="synonym">Setaria italica subsp. viridis</name>
    <dbReference type="NCBI Taxonomy" id="4556"/>
    <lineage>
        <taxon>Eukaryota</taxon>
        <taxon>Viridiplantae</taxon>
        <taxon>Streptophyta</taxon>
        <taxon>Embryophyta</taxon>
        <taxon>Tracheophyta</taxon>
        <taxon>Spermatophyta</taxon>
        <taxon>Magnoliopsida</taxon>
        <taxon>Liliopsida</taxon>
        <taxon>Poales</taxon>
        <taxon>Poaceae</taxon>
        <taxon>PACMAD clade</taxon>
        <taxon>Panicoideae</taxon>
        <taxon>Panicodae</taxon>
        <taxon>Paniceae</taxon>
        <taxon>Cenchrinae</taxon>
        <taxon>Setaria</taxon>
    </lineage>
</organism>
<feature type="compositionally biased region" description="Polar residues" evidence="1">
    <location>
        <begin position="103"/>
        <end position="128"/>
    </location>
</feature>
<protein>
    <submittedName>
        <fullName evidence="2">Uncharacterized protein</fullName>
    </submittedName>
</protein>
<evidence type="ECO:0000313" key="2">
    <source>
        <dbReference type="EMBL" id="TKW10698.1"/>
    </source>
</evidence>
<dbReference type="Proteomes" id="UP000298652">
    <property type="component" value="Chromosome 6"/>
</dbReference>
<feature type="region of interest" description="Disordered" evidence="1">
    <location>
        <begin position="102"/>
        <end position="153"/>
    </location>
</feature>
<keyword evidence="3" id="KW-1185">Reference proteome</keyword>
<evidence type="ECO:0000313" key="3">
    <source>
        <dbReference type="Proteomes" id="UP000298652"/>
    </source>
</evidence>
<dbReference type="EMBL" id="CM016557">
    <property type="protein sequence ID" value="TKW10698.1"/>
    <property type="molecule type" value="Genomic_DNA"/>
</dbReference>
<accession>A0A4U6U568</accession>
<dbReference type="Gramene" id="TKW10698">
    <property type="protein sequence ID" value="TKW10698"/>
    <property type="gene ID" value="SEVIR_6G183632v2"/>
</dbReference>
<gene>
    <name evidence="2" type="ORF">SEVIR_6G183632v2</name>
</gene>
<feature type="compositionally biased region" description="Basic and acidic residues" evidence="1">
    <location>
        <begin position="144"/>
        <end position="153"/>
    </location>
</feature>
<proteinExistence type="predicted"/>
<name>A0A4U6U568_SETVI</name>
<sequence length="153" mass="17286">MVYLIIQSTEIRMCTLSLMNHQLYGVAAAAAMVGIMKETDKICDWMSKNNKPFDPFDMDLDNDFELGRQVRFRTLHLMISILEKSPFSVPAAAGHKVVKEKSFSGNVPSNDENNITRAEAANTTGDNLQDQEKITVADISKKRRMEDTNKEEK</sequence>
<dbReference type="AlphaFoldDB" id="A0A4U6U568"/>
<reference evidence="2" key="1">
    <citation type="submission" date="2019-03" db="EMBL/GenBank/DDBJ databases">
        <title>WGS assembly of Setaria viridis.</title>
        <authorList>
            <person name="Huang P."/>
            <person name="Jenkins J."/>
            <person name="Grimwood J."/>
            <person name="Barry K."/>
            <person name="Healey A."/>
            <person name="Mamidi S."/>
            <person name="Sreedasyam A."/>
            <person name="Shu S."/>
            <person name="Feldman M."/>
            <person name="Wu J."/>
            <person name="Yu Y."/>
            <person name="Chen C."/>
            <person name="Johnson J."/>
            <person name="Rokhsar D."/>
            <person name="Baxter I."/>
            <person name="Schmutz J."/>
            <person name="Brutnell T."/>
            <person name="Kellogg E."/>
        </authorList>
    </citation>
    <scope>NUCLEOTIDE SEQUENCE [LARGE SCALE GENOMIC DNA]</scope>
</reference>